<dbReference type="InterPro" id="IPR001466">
    <property type="entry name" value="Beta-lactam-related"/>
</dbReference>
<reference evidence="3 4" key="1">
    <citation type="journal article" date="2023" name="G3 (Bethesda)">
        <title>A chromosome-level genome assembly of Zasmidium syzygii isolated from banana leaves.</title>
        <authorList>
            <person name="van Westerhoven A.C."/>
            <person name="Mehrabi R."/>
            <person name="Talebi R."/>
            <person name="Steentjes M.B.F."/>
            <person name="Corcolon B."/>
            <person name="Chong P.A."/>
            <person name="Kema G.H.J."/>
            <person name="Seidl M.F."/>
        </authorList>
    </citation>
    <scope>NUCLEOTIDE SEQUENCE [LARGE SCALE GENOMIC DNA]</scope>
    <source>
        <strain evidence="3 4">P124</strain>
    </source>
</reference>
<keyword evidence="4" id="KW-1185">Reference proteome</keyword>
<evidence type="ECO:0000313" key="3">
    <source>
        <dbReference type="EMBL" id="KAK4498193.1"/>
    </source>
</evidence>
<proteinExistence type="inferred from homology"/>
<accession>A0ABR0EAN8</accession>
<comment type="caution">
    <text evidence="3">The sequence shown here is derived from an EMBL/GenBank/DDBJ whole genome shotgun (WGS) entry which is preliminary data.</text>
</comment>
<sequence length="511" mass="55789">MGVLKDIELYLASADRLNDDGVPSASIALLEDPFGPIQSHVITNSHENPNTLYQACSISKAITALAVAKLIDQGRLSYETKVVDHVDEAVLEGILDPRTAHLMELVTVGLLVSHRSGLSQHGFNGYAREEEVPNYQQVFAGRPPANSPRMRFLSFPGSQCKYSGGGFTLLQLLLEKATGTPFADLMRIEVLEPLGMTRSHYGDLPPSEQNYAKPHATAYTPSPQGPHRFLELAAAGLWTTPTDLLKAVAAIQHSLHSDDNQQTFLSRQIADHMLARVTPNDPDNAISFGWSVDDTFFAHSGYNDPGYSCYVLGAHGYAAPLPFRGMVKSPGRMSIAVMTNSALGAETYQRIVAAVMCFKAFPLYPTLPDFGRKMSTLIPYPGPEGIFIGDLYKSFLGHWTQLPPTPNKRSTPGASPSTYTTDAEWEIFDDNGIPYIAFDGVVKPQRLIGGAMPWAPASGAWQEICLILEGLEMAVRLVFGEDGEARVELVQEEITVLRRVRGAEDGVEKTP</sequence>
<dbReference type="PANTHER" id="PTHR46825:SF9">
    <property type="entry name" value="BETA-LACTAMASE-RELATED DOMAIN-CONTAINING PROTEIN"/>
    <property type="match status" value="1"/>
</dbReference>
<evidence type="ECO:0000313" key="4">
    <source>
        <dbReference type="Proteomes" id="UP001305779"/>
    </source>
</evidence>
<dbReference type="InterPro" id="IPR050491">
    <property type="entry name" value="AmpC-like"/>
</dbReference>
<dbReference type="Pfam" id="PF00144">
    <property type="entry name" value="Beta-lactamase"/>
    <property type="match status" value="1"/>
</dbReference>
<dbReference type="EMBL" id="JAXOVC010000008">
    <property type="protein sequence ID" value="KAK4498193.1"/>
    <property type="molecule type" value="Genomic_DNA"/>
</dbReference>
<dbReference type="PANTHER" id="PTHR46825">
    <property type="entry name" value="D-ALANYL-D-ALANINE-CARBOXYPEPTIDASE/ENDOPEPTIDASE AMPH"/>
    <property type="match status" value="1"/>
</dbReference>
<gene>
    <name evidence="3" type="ORF">PRZ48_010850</name>
</gene>
<dbReference type="SUPFAM" id="SSF56601">
    <property type="entry name" value="beta-lactamase/transpeptidase-like"/>
    <property type="match status" value="1"/>
</dbReference>
<dbReference type="Proteomes" id="UP001305779">
    <property type="component" value="Unassembled WGS sequence"/>
</dbReference>
<dbReference type="Gene3D" id="3.40.710.10">
    <property type="entry name" value="DD-peptidase/beta-lactamase superfamily"/>
    <property type="match status" value="1"/>
</dbReference>
<dbReference type="InterPro" id="IPR012338">
    <property type="entry name" value="Beta-lactam/transpept-like"/>
</dbReference>
<protein>
    <recommendedName>
        <fullName evidence="2">Beta-lactamase-related domain-containing protein</fullName>
    </recommendedName>
</protein>
<organism evidence="3 4">
    <name type="scientific">Zasmidium cellare</name>
    <name type="common">Wine cellar mold</name>
    <name type="synonym">Racodium cellare</name>
    <dbReference type="NCBI Taxonomy" id="395010"/>
    <lineage>
        <taxon>Eukaryota</taxon>
        <taxon>Fungi</taxon>
        <taxon>Dikarya</taxon>
        <taxon>Ascomycota</taxon>
        <taxon>Pezizomycotina</taxon>
        <taxon>Dothideomycetes</taxon>
        <taxon>Dothideomycetidae</taxon>
        <taxon>Mycosphaerellales</taxon>
        <taxon>Mycosphaerellaceae</taxon>
        <taxon>Zasmidium</taxon>
    </lineage>
</organism>
<comment type="similarity">
    <text evidence="1">Belongs to the peptidase S12 family.</text>
</comment>
<evidence type="ECO:0000256" key="1">
    <source>
        <dbReference type="ARBA" id="ARBA00038215"/>
    </source>
</evidence>
<evidence type="ECO:0000259" key="2">
    <source>
        <dbReference type="Pfam" id="PF00144"/>
    </source>
</evidence>
<name>A0ABR0EAN8_ZASCE</name>
<feature type="domain" description="Beta-lactamase-related" evidence="2">
    <location>
        <begin position="46"/>
        <end position="344"/>
    </location>
</feature>